<organism evidence="4 5">
    <name type="scientific">Clytia hemisphaerica</name>
    <dbReference type="NCBI Taxonomy" id="252671"/>
    <lineage>
        <taxon>Eukaryota</taxon>
        <taxon>Metazoa</taxon>
        <taxon>Cnidaria</taxon>
        <taxon>Hydrozoa</taxon>
        <taxon>Hydroidolina</taxon>
        <taxon>Leptothecata</taxon>
        <taxon>Obeliida</taxon>
        <taxon>Clytiidae</taxon>
        <taxon>Clytia</taxon>
    </lineage>
</organism>
<dbReference type="PANTHER" id="PTHR48035">
    <property type="entry name" value="HETEROGENEOUS NUCLEAR RIBONUCLEOPROTEIN 1"/>
    <property type="match status" value="1"/>
</dbReference>
<evidence type="ECO:0000259" key="3">
    <source>
        <dbReference type="PROSITE" id="PS50102"/>
    </source>
</evidence>
<feature type="domain" description="RRM" evidence="3">
    <location>
        <begin position="62"/>
        <end position="139"/>
    </location>
</feature>
<dbReference type="InterPro" id="IPR000504">
    <property type="entry name" value="RRM_dom"/>
</dbReference>
<accession>A0A7M5UVB8</accession>
<dbReference type="SUPFAM" id="SSF54928">
    <property type="entry name" value="RNA-binding domain, RBD"/>
    <property type="match status" value="2"/>
</dbReference>
<dbReference type="InterPro" id="IPR035979">
    <property type="entry name" value="RBD_domain_sf"/>
</dbReference>
<dbReference type="OrthoDB" id="1875751at2759"/>
<keyword evidence="1" id="KW-0694">RNA-binding</keyword>
<dbReference type="Pfam" id="PF00076">
    <property type="entry name" value="RRM_1"/>
    <property type="match status" value="2"/>
</dbReference>
<dbReference type="GeneID" id="136814467"/>
<feature type="compositionally biased region" description="Basic and acidic residues" evidence="2">
    <location>
        <begin position="20"/>
        <end position="32"/>
    </location>
</feature>
<evidence type="ECO:0000313" key="5">
    <source>
        <dbReference type="Proteomes" id="UP000594262"/>
    </source>
</evidence>
<dbReference type="EnsemblMetazoa" id="CLYHEMT003197.1">
    <property type="protein sequence ID" value="CLYHEMP003197.1"/>
    <property type="gene ID" value="CLYHEMG003197"/>
</dbReference>
<dbReference type="PROSITE" id="PS50102">
    <property type="entry name" value="RRM"/>
    <property type="match status" value="2"/>
</dbReference>
<dbReference type="Gene3D" id="3.30.70.330">
    <property type="match status" value="2"/>
</dbReference>
<evidence type="ECO:0000256" key="1">
    <source>
        <dbReference type="PROSITE-ProRule" id="PRU00176"/>
    </source>
</evidence>
<dbReference type="GO" id="GO:0003723">
    <property type="term" value="F:RNA binding"/>
    <property type="evidence" value="ECO:0007669"/>
    <property type="project" value="UniProtKB-UniRule"/>
</dbReference>
<evidence type="ECO:0000256" key="2">
    <source>
        <dbReference type="SAM" id="MobiDB-lite"/>
    </source>
</evidence>
<sequence>MSDQEIKTEEAAPAEEAPQAEEKAVDEVKTEEAVEEEVKEEESEDEVEYECPEEFNTREEMCKMFVGGLDKTTTDEEFKELFAEHGEIKDFIIIRKENSKSDRLFGFITFAQCDDLERCLLKRPHNYKSKELDVKRAVPKSSGNDEQGHYKVKKLHVANLPPDFKVKTLRRYLKARHSEEFGKIEDINFLTKEEGGKTVNKGFGFINVSTEDFADRIAIGENKFTLDNNALRISKAKPRSQGGFRGGRGGGNFNNYGNYGGGYNQNQYNQYDGGFGYGGGYGYGGYGGYGGAYGGYGGYAYQGGRGGGNSRYKPY</sequence>
<feature type="region of interest" description="Disordered" evidence="2">
    <location>
        <begin position="1"/>
        <end position="47"/>
    </location>
</feature>
<dbReference type="RefSeq" id="XP_066927119.1">
    <property type="nucleotide sequence ID" value="XM_067071018.1"/>
</dbReference>
<dbReference type="InterPro" id="IPR012677">
    <property type="entry name" value="Nucleotide-bd_a/b_plait_sf"/>
</dbReference>
<reference evidence="4" key="1">
    <citation type="submission" date="2021-01" db="UniProtKB">
        <authorList>
            <consortium name="EnsemblMetazoa"/>
        </authorList>
    </citation>
    <scope>IDENTIFICATION</scope>
</reference>
<dbReference type="CDD" id="cd00590">
    <property type="entry name" value="RRM_SF"/>
    <property type="match status" value="1"/>
</dbReference>
<dbReference type="SMART" id="SM00360">
    <property type="entry name" value="RRM"/>
    <property type="match status" value="2"/>
</dbReference>
<feature type="compositionally biased region" description="Acidic residues" evidence="2">
    <location>
        <begin position="33"/>
        <end position="47"/>
    </location>
</feature>
<dbReference type="Proteomes" id="UP000594262">
    <property type="component" value="Unplaced"/>
</dbReference>
<dbReference type="InterPro" id="IPR053260">
    <property type="entry name" value="hnRNP"/>
</dbReference>
<proteinExistence type="predicted"/>
<name>A0A7M5UVB8_9CNID</name>
<evidence type="ECO:0000313" key="4">
    <source>
        <dbReference type="EnsemblMetazoa" id="CLYHEMP003197.1"/>
    </source>
</evidence>
<feature type="compositionally biased region" description="Basic and acidic residues" evidence="2">
    <location>
        <begin position="1"/>
        <end position="10"/>
    </location>
</feature>
<dbReference type="AlphaFoldDB" id="A0A7M5UVB8"/>
<protein>
    <recommendedName>
        <fullName evidence="3">RRM domain-containing protein</fullName>
    </recommendedName>
</protein>
<keyword evidence="5" id="KW-1185">Reference proteome</keyword>
<dbReference type="PANTHER" id="PTHR48035:SF2">
    <property type="entry name" value="RNA-BINDING REGION RNP-1 DOMAIN-CONTAINING PROTEIN"/>
    <property type="match status" value="1"/>
</dbReference>
<feature type="domain" description="RRM" evidence="3">
    <location>
        <begin position="153"/>
        <end position="238"/>
    </location>
</feature>